<dbReference type="InterPro" id="IPR001547">
    <property type="entry name" value="Glyco_hydro_5"/>
</dbReference>
<reference evidence="7" key="1">
    <citation type="submission" date="2021-02" db="EMBL/GenBank/DDBJ databases">
        <title>Genome sequence Cadophora malorum strain M34.</title>
        <authorList>
            <person name="Stefanovic E."/>
            <person name="Vu D."/>
            <person name="Scully C."/>
            <person name="Dijksterhuis J."/>
            <person name="Roader J."/>
            <person name="Houbraken J."/>
        </authorList>
    </citation>
    <scope>NUCLEOTIDE SEQUENCE</scope>
    <source>
        <strain evidence="7">M34</strain>
    </source>
</reference>
<dbReference type="EMBL" id="JAFJYH010000041">
    <property type="protein sequence ID" value="KAG4422950.1"/>
    <property type="molecule type" value="Genomic_DNA"/>
</dbReference>
<dbReference type="OrthoDB" id="1887033at2759"/>
<keyword evidence="8" id="KW-1185">Reference proteome</keyword>
<evidence type="ECO:0000313" key="8">
    <source>
        <dbReference type="Proteomes" id="UP000664132"/>
    </source>
</evidence>
<keyword evidence="4" id="KW-0961">Cell wall biogenesis/degradation</keyword>
<sequence length="488" mass="56415">MGQKAAGKVADAKSPGGIDSILKVSGTKIVDGKGKEVILKGAGLGGHMNMENFITGFSGHERQHRAAILAVLGKEKYEYFFEKFLDYFFTRSDAKYFASLGLNCVRIPFNYQHFEEDSNPGVYLEQGFKLLDRVVEHCSAEGLYVILDLHAVPGGQNQDWHSDSGMSEALFWRFREFQDRVVNLWIELAKRYKGNPFVAGYNPLNEPADPQHVNLTAFYSRIEKEIRRIDPDHILFLDGNTYAMDFRKFDTVLPNCVYSMHDYSIMGFPMQEQFEGTAAQKTKLRASFERKVEFMRQKKVPIWNGEFGPVYSFDSEEDSEKTNAKRYALLKEQLSVYAETNVSWSIWLYKDIGYQGMMYVPKDSAWFKLLGPFIEKKAKLGVDFWGRDDKDVGHIYAPIKQHFQDVVPKEHWNKKYPSPLWDMSRHIDRVVRECLLSEYLAYEMADYFKGKSLEELDELAASFKFENCVQRKELNDILQKDAEKAETL</sequence>
<evidence type="ECO:0000256" key="2">
    <source>
        <dbReference type="ARBA" id="ARBA00022801"/>
    </source>
</evidence>
<evidence type="ECO:0000256" key="3">
    <source>
        <dbReference type="ARBA" id="ARBA00023295"/>
    </source>
</evidence>
<keyword evidence="3 5" id="KW-0326">Glycosidase</keyword>
<evidence type="ECO:0000259" key="6">
    <source>
        <dbReference type="Pfam" id="PF00150"/>
    </source>
</evidence>
<dbReference type="GO" id="GO:0005576">
    <property type="term" value="C:extracellular region"/>
    <property type="evidence" value="ECO:0007669"/>
    <property type="project" value="TreeGrafter"/>
</dbReference>
<dbReference type="PANTHER" id="PTHR31297">
    <property type="entry name" value="GLUCAN ENDO-1,6-BETA-GLUCOSIDASE B"/>
    <property type="match status" value="1"/>
</dbReference>
<proteinExistence type="inferred from homology"/>
<dbReference type="PANTHER" id="PTHR31297:SF13">
    <property type="entry name" value="PUTATIVE-RELATED"/>
    <property type="match status" value="1"/>
</dbReference>
<evidence type="ECO:0000256" key="4">
    <source>
        <dbReference type="ARBA" id="ARBA00023316"/>
    </source>
</evidence>
<comment type="similarity">
    <text evidence="1 5">Belongs to the glycosyl hydrolase 5 (cellulase A) family.</text>
</comment>
<evidence type="ECO:0000313" key="7">
    <source>
        <dbReference type="EMBL" id="KAG4422950.1"/>
    </source>
</evidence>
<comment type="caution">
    <text evidence="7">The sequence shown here is derived from an EMBL/GenBank/DDBJ whole genome shotgun (WGS) entry which is preliminary data.</text>
</comment>
<dbReference type="InterPro" id="IPR017853">
    <property type="entry name" value="GH"/>
</dbReference>
<keyword evidence="2 5" id="KW-0378">Hydrolase</keyword>
<dbReference type="FunFam" id="3.20.20.80:FF:000130">
    <property type="entry name" value="Endoglucanase C"/>
    <property type="match status" value="1"/>
</dbReference>
<gene>
    <name evidence="7" type="ORF">IFR04_003862</name>
</gene>
<organism evidence="7 8">
    <name type="scientific">Cadophora malorum</name>
    <dbReference type="NCBI Taxonomy" id="108018"/>
    <lineage>
        <taxon>Eukaryota</taxon>
        <taxon>Fungi</taxon>
        <taxon>Dikarya</taxon>
        <taxon>Ascomycota</taxon>
        <taxon>Pezizomycotina</taxon>
        <taxon>Leotiomycetes</taxon>
        <taxon>Helotiales</taxon>
        <taxon>Ploettnerulaceae</taxon>
        <taxon>Cadophora</taxon>
    </lineage>
</organism>
<protein>
    <recommendedName>
        <fullName evidence="6">Glycoside hydrolase family 5 domain-containing protein</fullName>
    </recommendedName>
</protein>
<dbReference type="InterPro" id="IPR050386">
    <property type="entry name" value="Glycosyl_hydrolase_5"/>
</dbReference>
<dbReference type="Gene3D" id="3.20.20.80">
    <property type="entry name" value="Glycosidases"/>
    <property type="match status" value="1"/>
</dbReference>
<dbReference type="SUPFAM" id="SSF51445">
    <property type="entry name" value="(Trans)glycosidases"/>
    <property type="match status" value="1"/>
</dbReference>
<dbReference type="AlphaFoldDB" id="A0A8H7WDS4"/>
<dbReference type="GO" id="GO:0009986">
    <property type="term" value="C:cell surface"/>
    <property type="evidence" value="ECO:0007669"/>
    <property type="project" value="TreeGrafter"/>
</dbReference>
<dbReference type="Pfam" id="PF00150">
    <property type="entry name" value="Cellulase"/>
    <property type="match status" value="1"/>
</dbReference>
<name>A0A8H7WDS4_9HELO</name>
<dbReference type="GO" id="GO:0008422">
    <property type="term" value="F:beta-glucosidase activity"/>
    <property type="evidence" value="ECO:0007669"/>
    <property type="project" value="TreeGrafter"/>
</dbReference>
<dbReference type="GO" id="GO:0071555">
    <property type="term" value="P:cell wall organization"/>
    <property type="evidence" value="ECO:0007669"/>
    <property type="project" value="UniProtKB-KW"/>
</dbReference>
<accession>A0A8H7WDS4</accession>
<evidence type="ECO:0000256" key="5">
    <source>
        <dbReference type="RuleBase" id="RU361153"/>
    </source>
</evidence>
<dbReference type="GO" id="GO:0009251">
    <property type="term" value="P:glucan catabolic process"/>
    <property type="evidence" value="ECO:0007669"/>
    <property type="project" value="TreeGrafter"/>
</dbReference>
<dbReference type="Proteomes" id="UP000664132">
    <property type="component" value="Unassembled WGS sequence"/>
</dbReference>
<evidence type="ECO:0000256" key="1">
    <source>
        <dbReference type="ARBA" id="ARBA00005641"/>
    </source>
</evidence>
<feature type="domain" description="Glycoside hydrolase family 5" evidence="6">
    <location>
        <begin position="92"/>
        <end position="350"/>
    </location>
</feature>